<dbReference type="EMBL" id="HBGH01012784">
    <property type="protein sequence ID" value="CAD9235070.1"/>
    <property type="molecule type" value="Transcribed_RNA"/>
</dbReference>
<evidence type="ECO:0000313" key="2">
    <source>
        <dbReference type="EMBL" id="CAD9235069.1"/>
    </source>
</evidence>
<feature type="region of interest" description="Disordered" evidence="1">
    <location>
        <begin position="1"/>
        <end position="23"/>
    </location>
</feature>
<proteinExistence type="predicted"/>
<accession>A0A6T6CWT5</accession>
<protein>
    <submittedName>
        <fullName evidence="3">Uncharacterized protein</fullName>
    </submittedName>
</protein>
<evidence type="ECO:0000256" key="1">
    <source>
        <dbReference type="SAM" id="MobiDB-lite"/>
    </source>
</evidence>
<organism evidence="3">
    <name type="scientific">Compsopogon caeruleus</name>
    <dbReference type="NCBI Taxonomy" id="31354"/>
    <lineage>
        <taxon>Eukaryota</taxon>
        <taxon>Rhodophyta</taxon>
        <taxon>Compsopogonophyceae</taxon>
        <taxon>Compsopogonales</taxon>
        <taxon>Compsopogonaceae</taxon>
        <taxon>Compsopogon</taxon>
    </lineage>
</organism>
<dbReference type="AlphaFoldDB" id="A0A6T6CWT5"/>
<reference evidence="3" key="1">
    <citation type="submission" date="2021-01" db="EMBL/GenBank/DDBJ databases">
        <authorList>
            <person name="Corre E."/>
            <person name="Pelletier E."/>
            <person name="Niang G."/>
            <person name="Scheremetjew M."/>
            <person name="Finn R."/>
            <person name="Kale V."/>
            <person name="Holt S."/>
            <person name="Cochrane G."/>
            <person name="Meng A."/>
            <person name="Brown T."/>
            <person name="Cohen L."/>
        </authorList>
    </citation>
    <scope>NUCLEOTIDE SEQUENCE</scope>
    <source>
        <strain evidence="3">SAG 36.94</strain>
    </source>
</reference>
<gene>
    <name evidence="2" type="ORF">CCAE0312_LOCUS7159</name>
    <name evidence="3" type="ORF">CCAE0312_LOCUS7160</name>
</gene>
<name>A0A6T6CWT5_9RHOD</name>
<evidence type="ECO:0000313" key="3">
    <source>
        <dbReference type="EMBL" id="CAD9235070.1"/>
    </source>
</evidence>
<sequence>MNCSRTRNDRNSKGIGEKDEIGPGVLREEIPRHLIEKKSALRARFARRVKERVGYEELHTTGERKVVKRGLEEVTEEEGKVPKLQKGELRWERVPVKREPAFFSDEEWKIQLEDPERIHGRLLIRTKDGQVFLVLFGTEEG</sequence>
<dbReference type="EMBL" id="HBGH01012783">
    <property type="protein sequence ID" value="CAD9235069.1"/>
    <property type="molecule type" value="Transcribed_RNA"/>
</dbReference>